<dbReference type="PANTHER" id="PTHR33608:SF7">
    <property type="entry name" value="DUF58 DOMAIN-CONTAINING PROTEIN"/>
    <property type="match status" value="1"/>
</dbReference>
<dbReference type="Gene3D" id="3.40.50.410">
    <property type="entry name" value="von Willebrand factor, type A domain"/>
    <property type="match status" value="1"/>
</dbReference>
<name>A0A4Z0QG52_9BACT</name>
<evidence type="ECO:0000259" key="1">
    <source>
        <dbReference type="Pfam" id="PF01882"/>
    </source>
</evidence>
<protein>
    <submittedName>
        <fullName evidence="2">DUF58 domain-containing protein</fullName>
    </submittedName>
</protein>
<dbReference type="Pfam" id="PF01882">
    <property type="entry name" value="DUF58"/>
    <property type="match status" value="1"/>
</dbReference>
<proteinExistence type="predicted"/>
<dbReference type="CDD" id="cd00198">
    <property type="entry name" value="vWFA"/>
    <property type="match status" value="1"/>
</dbReference>
<dbReference type="PANTHER" id="PTHR33608">
    <property type="entry name" value="BLL2464 PROTEIN"/>
    <property type="match status" value="1"/>
</dbReference>
<dbReference type="OrthoDB" id="9776116at2"/>
<feature type="domain" description="DUF58" evidence="1">
    <location>
        <begin position="45"/>
        <end position="266"/>
    </location>
</feature>
<evidence type="ECO:0000313" key="3">
    <source>
        <dbReference type="Proteomes" id="UP000298471"/>
    </source>
</evidence>
<dbReference type="RefSeq" id="WP_135391384.1">
    <property type="nucleotide sequence ID" value="NZ_SRMB01000001.1"/>
</dbReference>
<dbReference type="AlphaFoldDB" id="A0A4Z0QG52"/>
<sequence length="305" mass="35233">MAQPLDLAAVRSFENLEFLARQLVEGFITGLHQSPYHGFSVEFSEHRLYNPGESTRHIDWKVLARTDKLFVKRYEEETNLRCHILLDVSPSMYYPAPSHDKLRFAVLCTAALTTLLQKQRDAVGLVTFADQIELQTPVRSTSSHRHTLLLTLQQLLERPPAPRRATDVSGVIHQIAQQIPKRSLVVLFSDMLGRNPEEQTASLAALQHLRHAQHEVLLFHIMDRATESEFAFAERPYLFEDVETGEQIKLQPAQVREQYRAAMQQYEQELALRCGQYRIDFVPVDIREPFDKVLYAYLVKRGKVR</sequence>
<dbReference type="SUPFAM" id="SSF53300">
    <property type="entry name" value="vWA-like"/>
    <property type="match status" value="1"/>
</dbReference>
<dbReference type="InterPro" id="IPR002881">
    <property type="entry name" value="DUF58"/>
</dbReference>
<accession>A0A4Z0QG52</accession>
<organism evidence="2 3">
    <name type="scientific">Hymenobacter metallicola</name>
    <dbReference type="NCBI Taxonomy" id="2563114"/>
    <lineage>
        <taxon>Bacteria</taxon>
        <taxon>Pseudomonadati</taxon>
        <taxon>Bacteroidota</taxon>
        <taxon>Cytophagia</taxon>
        <taxon>Cytophagales</taxon>
        <taxon>Hymenobacteraceae</taxon>
        <taxon>Hymenobacter</taxon>
    </lineage>
</organism>
<dbReference type="EMBL" id="SRMB01000001">
    <property type="protein sequence ID" value="TGE28011.1"/>
    <property type="molecule type" value="Genomic_DNA"/>
</dbReference>
<evidence type="ECO:0000313" key="2">
    <source>
        <dbReference type="EMBL" id="TGE28011.1"/>
    </source>
</evidence>
<comment type="caution">
    <text evidence="2">The sequence shown here is derived from an EMBL/GenBank/DDBJ whole genome shotgun (WGS) entry which is preliminary data.</text>
</comment>
<gene>
    <name evidence="2" type="ORF">E5K02_00670</name>
</gene>
<dbReference type="InterPro" id="IPR036465">
    <property type="entry name" value="vWFA_dom_sf"/>
</dbReference>
<dbReference type="Proteomes" id="UP000298471">
    <property type="component" value="Unassembled WGS sequence"/>
</dbReference>
<keyword evidence="3" id="KW-1185">Reference proteome</keyword>
<reference evidence="2 3" key="1">
    <citation type="submission" date="2019-04" db="EMBL/GenBank/DDBJ databases">
        <authorList>
            <person name="Feng G."/>
            <person name="Zhang J."/>
            <person name="Zhu H."/>
        </authorList>
    </citation>
    <scope>NUCLEOTIDE SEQUENCE [LARGE SCALE GENOMIC DNA]</scope>
    <source>
        <strain evidence="2 3">9PBR-1</strain>
    </source>
</reference>